<protein>
    <submittedName>
        <fullName evidence="1">Uncharacterized protein</fullName>
    </submittedName>
</protein>
<dbReference type="EMBL" id="AUZY01002914">
    <property type="protein sequence ID" value="EQD71074.1"/>
    <property type="molecule type" value="Genomic_DNA"/>
</dbReference>
<accession>T1CRF9</accession>
<sequence>EIEFTRAKAALSEVMTEVVHRQHPKVIDRNGGRERALLIGGEVAEAALAGYRFAPEVILDEGEVTVRLSEFGLLGFGETVDEAISDLVAELDAYAERFLGDYAFYRRTNRAQHLPYLLRFKITPPERRPALLLEDSRAQATAG</sequence>
<dbReference type="AlphaFoldDB" id="T1CRF9"/>
<reference evidence="1" key="1">
    <citation type="submission" date="2013-08" db="EMBL/GenBank/DDBJ databases">
        <authorList>
            <person name="Mendez C."/>
            <person name="Richter M."/>
            <person name="Ferrer M."/>
            <person name="Sanchez J."/>
        </authorList>
    </citation>
    <scope>NUCLEOTIDE SEQUENCE</scope>
</reference>
<dbReference type="InterPro" id="IPR035424">
    <property type="entry name" value="Antitoxin_RelB"/>
</dbReference>
<name>T1CRF9_9ZZZZ</name>
<gene>
    <name evidence="1" type="ORF">B1B_04657</name>
</gene>
<comment type="caution">
    <text evidence="1">The sequence shown here is derived from an EMBL/GenBank/DDBJ whole genome shotgun (WGS) entry which is preliminary data.</text>
</comment>
<organism evidence="1">
    <name type="scientific">mine drainage metagenome</name>
    <dbReference type="NCBI Taxonomy" id="410659"/>
    <lineage>
        <taxon>unclassified sequences</taxon>
        <taxon>metagenomes</taxon>
        <taxon>ecological metagenomes</taxon>
    </lineage>
</organism>
<reference evidence="1" key="2">
    <citation type="journal article" date="2014" name="ISME J.">
        <title>Microbial stratification in low pH oxic and suboxic macroscopic growths along an acid mine drainage.</title>
        <authorList>
            <person name="Mendez-Garcia C."/>
            <person name="Mesa V."/>
            <person name="Sprenger R.R."/>
            <person name="Richter M."/>
            <person name="Diez M.S."/>
            <person name="Solano J."/>
            <person name="Bargiela R."/>
            <person name="Golyshina O.V."/>
            <person name="Manteca A."/>
            <person name="Ramos J.L."/>
            <person name="Gallego J.R."/>
            <person name="Llorente I."/>
            <person name="Martins Dos Santos V.A."/>
            <person name="Jensen O.N."/>
            <person name="Pelaez A.I."/>
            <person name="Sanchez J."/>
            <person name="Ferrer M."/>
        </authorList>
    </citation>
    <scope>NUCLEOTIDE SEQUENCE</scope>
</reference>
<dbReference type="Pfam" id="PF12910">
    <property type="entry name" value="PHD_like"/>
    <property type="match status" value="1"/>
</dbReference>
<dbReference type="Gene3D" id="3.30.160.620">
    <property type="match status" value="1"/>
</dbReference>
<evidence type="ECO:0000313" key="1">
    <source>
        <dbReference type="EMBL" id="EQD71074.1"/>
    </source>
</evidence>
<feature type="non-terminal residue" evidence="1">
    <location>
        <position position="1"/>
    </location>
</feature>
<proteinExistence type="predicted"/>